<dbReference type="Pfam" id="PF02678">
    <property type="entry name" value="Pirin"/>
    <property type="match status" value="1"/>
</dbReference>
<dbReference type="InterPro" id="IPR011051">
    <property type="entry name" value="RmlC_Cupin_sf"/>
</dbReference>
<evidence type="ECO:0000256" key="1">
    <source>
        <dbReference type="ARBA" id="ARBA00008416"/>
    </source>
</evidence>
<evidence type="ECO:0000259" key="6">
    <source>
        <dbReference type="Pfam" id="PF05726"/>
    </source>
</evidence>
<dbReference type="CDD" id="cd02247">
    <property type="entry name" value="cupin_pirin_C"/>
    <property type="match status" value="1"/>
</dbReference>
<proteinExistence type="inferred from homology"/>
<feature type="binding site" evidence="2">
    <location>
        <position position="74"/>
    </location>
    <ligand>
        <name>Fe cation</name>
        <dbReference type="ChEBI" id="CHEBI:24875"/>
    </ligand>
</feature>
<dbReference type="AlphaFoldDB" id="A0A4R5D9E9"/>
<organism evidence="7 8">
    <name type="scientific">Jiangella asiatica</name>
    <dbReference type="NCBI Taxonomy" id="2530372"/>
    <lineage>
        <taxon>Bacteria</taxon>
        <taxon>Bacillati</taxon>
        <taxon>Actinomycetota</taxon>
        <taxon>Actinomycetes</taxon>
        <taxon>Jiangellales</taxon>
        <taxon>Jiangellaceae</taxon>
        <taxon>Jiangella</taxon>
    </lineage>
</organism>
<dbReference type="Pfam" id="PF05726">
    <property type="entry name" value="Pirin_C"/>
    <property type="match status" value="1"/>
</dbReference>
<keyword evidence="2" id="KW-0479">Metal-binding</keyword>
<dbReference type="EMBL" id="SMKZ01000025">
    <property type="protein sequence ID" value="TDE08371.1"/>
    <property type="molecule type" value="Genomic_DNA"/>
</dbReference>
<feature type="binding site" evidence="2">
    <location>
        <position position="118"/>
    </location>
    <ligand>
        <name>Fe cation</name>
        <dbReference type="ChEBI" id="CHEBI:24875"/>
    </ligand>
</feature>
<dbReference type="Gene3D" id="2.60.120.10">
    <property type="entry name" value="Jelly Rolls"/>
    <property type="match status" value="2"/>
</dbReference>
<dbReference type="PANTHER" id="PTHR13903">
    <property type="entry name" value="PIRIN-RELATED"/>
    <property type="match status" value="1"/>
</dbReference>
<comment type="similarity">
    <text evidence="1 3">Belongs to the pirin family.</text>
</comment>
<accession>A0A4R5D9E9</accession>
<feature type="binding site" evidence="2">
    <location>
        <position position="76"/>
    </location>
    <ligand>
        <name>Fe cation</name>
        <dbReference type="ChEBI" id="CHEBI:24875"/>
    </ligand>
</feature>
<dbReference type="Proteomes" id="UP000294739">
    <property type="component" value="Unassembled WGS sequence"/>
</dbReference>
<evidence type="ECO:0000313" key="7">
    <source>
        <dbReference type="EMBL" id="TDE08371.1"/>
    </source>
</evidence>
<feature type="domain" description="Pirin C-terminal" evidence="6">
    <location>
        <begin position="188"/>
        <end position="286"/>
    </location>
</feature>
<feature type="domain" description="Pirin N-terminal" evidence="5">
    <location>
        <begin position="40"/>
        <end position="135"/>
    </location>
</feature>
<dbReference type="InterPro" id="IPR012093">
    <property type="entry name" value="Pirin"/>
</dbReference>
<name>A0A4R5D9E9_9ACTN</name>
<protein>
    <submittedName>
        <fullName evidence="7">Pirin family protein</fullName>
    </submittedName>
</protein>
<evidence type="ECO:0000256" key="3">
    <source>
        <dbReference type="RuleBase" id="RU003457"/>
    </source>
</evidence>
<keyword evidence="2" id="KW-0408">Iron</keyword>
<comment type="cofactor">
    <cofactor evidence="2">
        <name>Fe cation</name>
        <dbReference type="ChEBI" id="CHEBI:24875"/>
    </cofactor>
    <text evidence="2">Binds 1 Fe cation per subunit.</text>
</comment>
<dbReference type="OrthoDB" id="9780903at2"/>
<feature type="binding site" evidence="2">
    <location>
        <position position="120"/>
    </location>
    <ligand>
        <name>Fe cation</name>
        <dbReference type="ChEBI" id="CHEBI:24875"/>
    </ligand>
</feature>
<evidence type="ECO:0000313" key="8">
    <source>
        <dbReference type="Proteomes" id="UP000294739"/>
    </source>
</evidence>
<dbReference type="InterPro" id="IPR003829">
    <property type="entry name" value="Pirin_N_dom"/>
</dbReference>
<sequence>MSNLDTRPAETQCRASAQVGPVARLLPARDVPLGGIRAMRVSRTLPHREVPTVGAWCFLDRFGPERTDMRVLPHPHTGLQTVTWPLVGEIRHRDSVGSDVIVRPGQLNLMTSGPGIAHSEISLGEVPLLHGLQLWAAIPDQSSATPAFEQHTKLPRHTAPGLTATVVVGELGGTGSPARTFSPLLGAQLDLDADVTATVPLRTDFEHAVLVLEGRADVAGTPLESGPLLYLGTGRDELRLTAAGGASTSLFLLGGEPFPDDLVMWWNFVGRSHEDIVAAREEWERAGQERFGTVAGHDGERIPAPPIPPLRLTPRRRRPPSDDA</sequence>
<gene>
    <name evidence="7" type="ORF">E1269_17875</name>
</gene>
<evidence type="ECO:0000256" key="2">
    <source>
        <dbReference type="PIRSR" id="PIRSR006232-1"/>
    </source>
</evidence>
<dbReference type="PANTHER" id="PTHR13903:SF8">
    <property type="entry name" value="PIRIN"/>
    <property type="match status" value="1"/>
</dbReference>
<dbReference type="InParanoid" id="A0A4R5D9E9"/>
<dbReference type="PIRSF" id="PIRSF006232">
    <property type="entry name" value="Pirin"/>
    <property type="match status" value="1"/>
</dbReference>
<evidence type="ECO:0000256" key="4">
    <source>
        <dbReference type="SAM" id="MobiDB-lite"/>
    </source>
</evidence>
<dbReference type="InterPro" id="IPR008778">
    <property type="entry name" value="Pirin_C_dom"/>
</dbReference>
<keyword evidence="8" id="KW-1185">Reference proteome</keyword>
<dbReference type="RefSeq" id="WP_131896963.1">
    <property type="nucleotide sequence ID" value="NZ_SMKZ01000025.1"/>
</dbReference>
<dbReference type="GO" id="GO:0046872">
    <property type="term" value="F:metal ion binding"/>
    <property type="evidence" value="ECO:0007669"/>
    <property type="project" value="UniProtKB-KW"/>
</dbReference>
<dbReference type="InterPro" id="IPR014710">
    <property type="entry name" value="RmlC-like_jellyroll"/>
</dbReference>
<evidence type="ECO:0000259" key="5">
    <source>
        <dbReference type="Pfam" id="PF02678"/>
    </source>
</evidence>
<dbReference type="SUPFAM" id="SSF51182">
    <property type="entry name" value="RmlC-like cupins"/>
    <property type="match status" value="1"/>
</dbReference>
<comment type="caution">
    <text evidence="7">The sequence shown here is derived from an EMBL/GenBank/DDBJ whole genome shotgun (WGS) entry which is preliminary data.</text>
</comment>
<feature type="region of interest" description="Disordered" evidence="4">
    <location>
        <begin position="292"/>
        <end position="324"/>
    </location>
</feature>
<reference evidence="7 8" key="1">
    <citation type="submission" date="2019-03" db="EMBL/GenBank/DDBJ databases">
        <title>Draft genome sequences of novel Actinobacteria.</title>
        <authorList>
            <person name="Sahin N."/>
            <person name="Ay H."/>
            <person name="Saygin H."/>
        </authorList>
    </citation>
    <scope>NUCLEOTIDE SEQUENCE [LARGE SCALE GENOMIC DNA]</scope>
    <source>
        <strain evidence="7 8">5K138</strain>
    </source>
</reference>